<dbReference type="PROSITE" id="PS50977">
    <property type="entry name" value="HTH_TETR_2"/>
    <property type="match status" value="1"/>
</dbReference>
<feature type="DNA-binding region" description="H-T-H motif" evidence="4">
    <location>
        <begin position="43"/>
        <end position="62"/>
    </location>
</feature>
<dbReference type="PRINTS" id="PR00455">
    <property type="entry name" value="HTHTETR"/>
</dbReference>
<dbReference type="InterPro" id="IPR049445">
    <property type="entry name" value="TetR_SbtR-like_C"/>
</dbReference>
<dbReference type="InterPro" id="IPR036271">
    <property type="entry name" value="Tet_transcr_reg_TetR-rel_C_sf"/>
</dbReference>
<evidence type="ECO:0000256" key="4">
    <source>
        <dbReference type="PROSITE-ProRule" id="PRU00335"/>
    </source>
</evidence>
<dbReference type="InterPro" id="IPR009057">
    <property type="entry name" value="Homeodomain-like_sf"/>
</dbReference>
<sequence length="207" mass="22423">MTTDGIPSTPGASRPLRADARRNREQLIQVARALFSEQGIGAPLDTVATRAGVGPGTLYRHFPTRQALLDAVFRDRIETLSRQARELLDAPSPGAALREWLRMALADAGAIHSLTNSASITFQDEESGHEMSCNELLHRAAGSLLARAQQAGEIRADLTTPELINLVAGILAVTEDHTGDRTKRSQAVMDRMLTLMMEGVEPRTSSD</sequence>
<dbReference type="GO" id="GO:0000976">
    <property type="term" value="F:transcription cis-regulatory region binding"/>
    <property type="evidence" value="ECO:0007669"/>
    <property type="project" value="TreeGrafter"/>
</dbReference>
<keyword evidence="7" id="KW-1185">Reference proteome</keyword>
<evidence type="ECO:0000313" key="7">
    <source>
        <dbReference type="Proteomes" id="UP000095210"/>
    </source>
</evidence>
<dbReference type="EMBL" id="CP014859">
    <property type="protein sequence ID" value="AOS61280.1"/>
    <property type="molecule type" value="Genomic_DNA"/>
</dbReference>
<dbReference type="KEGG" id="ahm:TL08_02210"/>
<dbReference type="RefSeq" id="WP_069846193.1">
    <property type="nucleotide sequence ID" value="NZ_CP014859.1"/>
</dbReference>
<name>A0AAC9HLW4_9PSEU</name>
<dbReference type="Pfam" id="PF00440">
    <property type="entry name" value="TetR_N"/>
    <property type="match status" value="1"/>
</dbReference>
<dbReference type="Pfam" id="PF21597">
    <property type="entry name" value="TetR_C_43"/>
    <property type="match status" value="1"/>
</dbReference>
<organism evidence="6 7">
    <name type="scientific">Actinoalloteichus hymeniacidonis</name>
    <dbReference type="NCBI Taxonomy" id="340345"/>
    <lineage>
        <taxon>Bacteria</taxon>
        <taxon>Bacillati</taxon>
        <taxon>Actinomycetota</taxon>
        <taxon>Actinomycetes</taxon>
        <taxon>Pseudonocardiales</taxon>
        <taxon>Pseudonocardiaceae</taxon>
        <taxon>Actinoalloteichus</taxon>
    </lineage>
</organism>
<dbReference type="SUPFAM" id="SSF48498">
    <property type="entry name" value="Tetracyclin repressor-like, C-terminal domain"/>
    <property type="match status" value="1"/>
</dbReference>
<keyword evidence="1" id="KW-0805">Transcription regulation</keyword>
<dbReference type="GO" id="GO:0003700">
    <property type="term" value="F:DNA-binding transcription factor activity"/>
    <property type="evidence" value="ECO:0007669"/>
    <property type="project" value="TreeGrafter"/>
</dbReference>
<evidence type="ECO:0000259" key="5">
    <source>
        <dbReference type="PROSITE" id="PS50977"/>
    </source>
</evidence>
<gene>
    <name evidence="6" type="ORF">TL08_02210</name>
</gene>
<feature type="domain" description="HTH tetR-type" evidence="5">
    <location>
        <begin position="21"/>
        <end position="80"/>
    </location>
</feature>
<keyword evidence="2 4" id="KW-0238">DNA-binding</keyword>
<dbReference type="PANTHER" id="PTHR30055:SF234">
    <property type="entry name" value="HTH-TYPE TRANSCRIPTIONAL REGULATOR BETI"/>
    <property type="match status" value="1"/>
</dbReference>
<keyword evidence="3" id="KW-0804">Transcription</keyword>
<protein>
    <submittedName>
        <fullName evidence="6">Transcriptional regulator, TetR family</fullName>
    </submittedName>
</protein>
<evidence type="ECO:0000256" key="3">
    <source>
        <dbReference type="ARBA" id="ARBA00023163"/>
    </source>
</evidence>
<dbReference type="InterPro" id="IPR001647">
    <property type="entry name" value="HTH_TetR"/>
</dbReference>
<accession>A0AAC9HLW4</accession>
<reference evidence="7" key="1">
    <citation type="submission" date="2016-03" db="EMBL/GenBank/DDBJ databases">
        <title>Complete genome sequence of the type strain Actinoalloteichus hymeniacidonis DSM 45092.</title>
        <authorList>
            <person name="Schaffert L."/>
            <person name="Albersmeier A."/>
            <person name="Winkler A."/>
            <person name="Kalinowski J."/>
            <person name="Zotchev S."/>
            <person name="Ruckert C."/>
        </authorList>
    </citation>
    <scope>NUCLEOTIDE SEQUENCE [LARGE SCALE GENOMIC DNA]</scope>
    <source>
        <strain evidence="7">HPA177(T) (DSM 45092(T))</strain>
    </source>
</reference>
<dbReference type="InterPro" id="IPR050109">
    <property type="entry name" value="HTH-type_TetR-like_transc_reg"/>
</dbReference>
<dbReference type="PANTHER" id="PTHR30055">
    <property type="entry name" value="HTH-TYPE TRANSCRIPTIONAL REGULATOR RUTR"/>
    <property type="match status" value="1"/>
</dbReference>
<dbReference type="Proteomes" id="UP000095210">
    <property type="component" value="Chromosome"/>
</dbReference>
<proteinExistence type="predicted"/>
<evidence type="ECO:0000313" key="6">
    <source>
        <dbReference type="EMBL" id="AOS61280.1"/>
    </source>
</evidence>
<dbReference type="Gene3D" id="1.10.357.10">
    <property type="entry name" value="Tetracycline Repressor, domain 2"/>
    <property type="match status" value="1"/>
</dbReference>
<dbReference type="AlphaFoldDB" id="A0AAC9HLW4"/>
<evidence type="ECO:0000256" key="2">
    <source>
        <dbReference type="ARBA" id="ARBA00023125"/>
    </source>
</evidence>
<dbReference type="SUPFAM" id="SSF46689">
    <property type="entry name" value="Homeodomain-like"/>
    <property type="match status" value="1"/>
</dbReference>
<evidence type="ECO:0000256" key="1">
    <source>
        <dbReference type="ARBA" id="ARBA00023015"/>
    </source>
</evidence>